<dbReference type="Pfam" id="PF00126">
    <property type="entry name" value="HTH_1"/>
    <property type="match status" value="1"/>
</dbReference>
<dbReference type="Pfam" id="PF03466">
    <property type="entry name" value="LysR_substrate"/>
    <property type="match status" value="1"/>
</dbReference>
<organism evidence="6 7">
    <name type="scientific">Orrella marina</name>
    <dbReference type="NCBI Taxonomy" id="2163011"/>
    <lineage>
        <taxon>Bacteria</taxon>
        <taxon>Pseudomonadati</taxon>
        <taxon>Pseudomonadota</taxon>
        <taxon>Betaproteobacteria</taxon>
        <taxon>Burkholderiales</taxon>
        <taxon>Alcaligenaceae</taxon>
        <taxon>Orrella</taxon>
    </lineage>
</organism>
<dbReference type="PROSITE" id="PS50931">
    <property type="entry name" value="HTH_LYSR"/>
    <property type="match status" value="1"/>
</dbReference>
<dbReference type="InterPro" id="IPR000847">
    <property type="entry name" value="LysR_HTH_N"/>
</dbReference>
<dbReference type="PANTHER" id="PTHR30579">
    <property type="entry name" value="TRANSCRIPTIONAL REGULATOR"/>
    <property type="match status" value="1"/>
</dbReference>
<keyword evidence="3 6" id="KW-0238">DNA-binding</keyword>
<dbReference type="SUPFAM" id="SSF46785">
    <property type="entry name" value="Winged helix' DNA-binding domain"/>
    <property type="match status" value="1"/>
</dbReference>
<keyword evidence="2" id="KW-0805">Transcription regulation</keyword>
<feature type="domain" description="HTH lysR-type" evidence="5">
    <location>
        <begin position="2"/>
        <end position="58"/>
    </location>
</feature>
<evidence type="ECO:0000256" key="4">
    <source>
        <dbReference type="ARBA" id="ARBA00023163"/>
    </source>
</evidence>
<comment type="similarity">
    <text evidence="1">Belongs to the LysR transcriptional regulatory family.</text>
</comment>
<dbReference type="NCBIfam" id="TIGR03298">
    <property type="entry name" value="argP"/>
    <property type="match status" value="1"/>
</dbReference>
<dbReference type="NCBIfam" id="NF009888">
    <property type="entry name" value="PRK13348.1"/>
    <property type="match status" value="1"/>
</dbReference>
<dbReference type="InterPro" id="IPR036388">
    <property type="entry name" value="WH-like_DNA-bd_sf"/>
</dbReference>
<dbReference type="InterPro" id="IPR017685">
    <property type="entry name" value="ArgP"/>
</dbReference>
<dbReference type="InterPro" id="IPR050176">
    <property type="entry name" value="LTTR"/>
</dbReference>
<evidence type="ECO:0000313" key="6">
    <source>
        <dbReference type="EMBL" id="AWB34603.1"/>
    </source>
</evidence>
<accession>A0A2R4XLE3</accession>
<evidence type="ECO:0000256" key="1">
    <source>
        <dbReference type="ARBA" id="ARBA00009437"/>
    </source>
</evidence>
<dbReference type="KEGG" id="boz:DBV39_13770"/>
<dbReference type="OrthoDB" id="3252676at2"/>
<dbReference type="Gene3D" id="1.10.10.10">
    <property type="entry name" value="Winged helix-like DNA-binding domain superfamily/Winged helix DNA-binding domain"/>
    <property type="match status" value="1"/>
</dbReference>
<evidence type="ECO:0000259" key="5">
    <source>
        <dbReference type="PROSITE" id="PS50931"/>
    </source>
</evidence>
<dbReference type="PANTHER" id="PTHR30579:SF2">
    <property type="entry name" value="HTH-TYPE TRANSCRIPTIONAL REGULATOR ARGP"/>
    <property type="match status" value="1"/>
</dbReference>
<dbReference type="NCBIfam" id="NF002964">
    <property type="entry name" value="PRK03635.1"/>
    <property type="match status" value="1"/>
</dbReference>
<keyword evidence="4" id="KW-0804">Transcription</keyword>
<dbReference type="AlphaFoldDB" id="A0A2R4XLE3"/>
<evidence type="ECO:0000313" key="7">
    <source>
        <dbReference type="Proteomes" id="UP000244571"/>
    </source>
</evidence>
<dbReference type="GO" id="GO:0003700">
    <property type="term" value="F:DNA-binding transcription factor activity"/>
    <property type="evidence" value="ECO:0007669"/>
    <property type="project" value="InterPro"/>
</dbReference>
<gene>
    <name evidence="6" type="ORF">DBV39_13770</name>
</gene>
<sequence>MFDPKHIQTLLAVHREGSFQGAARVLNVTPAAVTLRVKALESDIGAMVLIRGKSLRLTPQGQAIVSYAQRAQLLEDELMRSLSLDQQTFHGAESWSSLRVAINTDSLATWFLPGVSADLQARNILLDIVVDDQDYTHEALASGEVVGCVTTLSRPMKGCVAEPLGVMTYRGLAHPAFLDRCRSTQGELSIHKLLSRPAIIFNRKDALHDQFIQTHLGLRQPSYPRYFVPALDAFERAIELGLGWGVVPQPVLRRNNEPVVRPHTMDQLAEIVPGARLDVSLYWQHWERESEPAQRLTRAVKSAARAYLRP</sequence>
<evidence type="ECO:0000256" key="2">
    <source>
        <dbReference type="ARBA" id="ARBA00023015"/>
    </source>
</evidence>
<evidence type="ECO:0000256" key="3">
    <source>
        <dbReference type="ARBA" id="ARBA00023125"/>
    </source>
</evidence>
<reference evidence="6 7" key="1">
    <citation type="submission" date="2018-04" db="EMBL/GenBank/DDBJ databases">
        <title>Bordetella sp. HZ20 isolated from seawater.</title>
        <authorList>
            <person name="Sun C."/>
        </authorList>
    </citation>
    <scope>NUCLEOTIDE SEQUENCE [LARGE SCALE GENOMIC DNA]</scope>
    <source>
        <strain evidence="6 7">HZ20</strain>
    </source>
</reference>
<dbReference type="SUPFAM" id="SSF53850">
    <property type="entry name" value="Periplasmic binding protein-like II"/>
    <property type="match status" value="1"/>
</dbReference>
<keyword evidence="7" id="KW-1185">Reference proteome</keyword>
<proteinExistence type="inferred from homology"/>
<name>A0A2R4XLE3_9BURK</name>
<dbReference type="Proteomes" id="UP000244571">
    <property type="component" value="Chromosome"/>
</dbReference>
<dbReference type="RefSeq" id="WP_108622019.1">
    <property type="nucleotide sequence ID" value="NZ_CP028901.1"/>
</dbReference>
<dbReference type="GO" id="GO:0003677">
    <property type="term" value="F:DNA binding"/>
    <property type="evidence" value="ECO:0007669"/>
    <property type="project" value="UniProtKB-KW"/>
</dbReference>
<dbReference type="InterPro" id="IPR005119">
    <property type="entry name" value="LysR_subst-bd"/>
</dbReference>
<dbReference type="Gene3D" id="3.40.190.290">
    <property type="match status" value="1"/>
</dbReference>
<dbReference type="InterPro" id="IPR036390">
    <property type="entry name" value="WH_DNA-bd_sf"/>
</dbReference>
<protein>
    <submittedName>
        <fullName evidence="6">ArgP/LysG family DNA-binding transcriptional regulator</fullName>
    </submittedName>
</protein>
<dbReference type="EMBL" id="CP028901">
    <property type="protein sequence ID" value="AWB34603.1"/>
    <property type="molecule type" value="Genomic_DNA"/>
</dbReference>